<proteinExistence type="inferred from homology"/>
<protein>
    <recommendedName>
        <fullName evidence="6">NAD(P)-binding protein</fullName>
    </recommendedName>
</protein>
<sequence>MPSSLFNPESIPDLKGKVYLVTGGNTGIGKATVAGLAEHGATVYIGARSKGKAELAIADILKTVPSADLHYLHIDLADLSSVAKAAKTLRENVAALYGLINNAGIMGVPYAVTNDGYEIQFQTNYLSHWLLTYHLVPLLVETARKSVSGSVRVVNVTSDGHEHFTPNAGINFEDLDLKSASSMTRYGQSKLANVLHIKHLNTIYGPKGEYLAEEIVCAAVHPGHIDTALNKQTTALAPASILGPVTRVMKCLGILDEQEKGAWSSIFAIASSDFGREHSGAYVVPYAKIGTPSEKARDAELARRLFDWTEKEMRDRGILETRQR</sequence>
<dbReference type="Pfam" id="PF00106">
    <property type="entry name" value="adh_short"/>
    <property type="match status" value="1"/>
</dbReference>
<organism evidence="4 5">
    <name type="scientific">Lophiotrema nucula</name>
    <dbReference type="NCBI Taxonomy" id="690887"/>
    <lineage>
        <taxon>Eukaryota</taxon>
        <taxon>Fungi</taxon>
        <taxon>Dikarya</taxon>
        <taxon>Ascomycota</taxon>
        <taxon>Pezizomycotina</taxon>
        <taxon>Dothideomycetes</taxon>
        <taxon>Pleosporomycetidae</taxon>
        <taxon>Pleosporales</taxon>
        <taxon>Lophiotremataceae</taxon>
        <taxon>Lophiotrema</taxon>
    </lineage>
</organism>
<keyword evidence="3" id="KW-0560">Oxidoreductase</keyword>
<dbReference type="Gene3D" id="3.40.50.720">
    <property type="entry name" value="NAD(P)-binding Rossmann-like Domain"/>
    <property type="match status" value="1"/>
</dbReference>
<evidence type="ECO:0000313" key="5">
    <source>
        <dbReference type="Proteomes" id="UP000799770"/>
    </source>
</evidence>
<evidence type="ECO:0000256" key="3">
    <source>
        <dbReference type="ARBA" id="ARBA00023002"/>
    </source>
</evidence>
<dbReference type="SUPFAM" id="SSF51735">
    <property type="entry name" value="NAD(P)-binding Rossmann-fold domains"/>
    <property type="match status" value="1"/>
</dbReference>
<comment type="similarity">
    <text evidence="1">Belongs to the short-chain dehydrogenases/reductases (SDR) family.</text>
</comment>
<evidence type="ECO:0000313" key="4">
    <source>
        <dbReference type="EMBL" id="KAF2108349.1"/>
    </source>
</evidence>
<dbReference type="PANTHER" id="PTHR24320:SF282">
    <property type="entry name" value="WW DOMAIN-CONTAINING OXIDOREDUCTASE"/>
    <property type="match status" value="1"/>
</dbReference>
<evidence type="ECO:0000256" key="1">
    <source>
        <dbReference type="ARBA" id="ARBA00006484"/>
    </source>
</evidence>
<dbReference type="InterPro" id="IPR036291">
    <property type="entry name" value="NAD(P)-bd_dom_sf"/>
</dbReference>
<gene>
    <name evidence="4" type="ORF">BDV96DRAFT_671353</name>
</gene>
<evidence type="ECO:0000256" key="2">
    <source>
        <dbReference type="ARBA" id="ARBA00022857"/>
    </source>
</evidence>
<dbReference type="InterPro" id="IPR002347">
    <property type="entry name" value="SDR_fam"/>
</dbReference>
<dbReference type="AlphaFoldDB" id="A0A6A5YM48"/>
<dbReference type="GO" id="GO:0016491">
    <property type="term" value="F:oxidoreductase activity"/>
    <property type="evidence" value="ECO:0007669"/>
    <property type="project" value="UniProtKB-KW"/>
</dbReference>
<evidence type="ECO:0008006" key="6">
    <source>
        <dbReference type="Google" id="ProtNLM"/>
    </source>
</evidence>
<keyword evidence="5" id="KW-1185">Reference proteome</keyword>
<accession>A0A6A5YM48</accession>
<keyword evidence="2" id="KW-0521">NADP</keyword>
<name>A0A6A5YM48_9PLEO</name>
<dbReference type="Proteomes" id="UP000799770">
    <property type="component" value="Unassembled WGS sequence"/>
</dbReference>
<dbReference type="OrthoDB" id="191139at2759"/>
<dbReference type="EMBL" id="ML977348">
    <property type="protein sequence ID" value="KAF2108349.1"/>
    <property type="molecule type" value="Genomic_DNA"/>
</dbReference>
<dbReference type="PANTHER" id="PTHR24320">
    <property type="entry name" value="RETINOL DEHYDROGENASE"/>
    <property type="match status" value="1"/>
</dbReference>
<reference evidence="4" key="1">
    <citation type="journal article" date="2020" name="Stud. Mycol.">
        <title>101 Dothideomycetes genomes: a test case for predicting lifestyles and emergence of pathogens.</title>
        <authorList>
            <person name="Haridas S."/>
            <person name="Albert R."/>
            <person name="Binder M."/>
            <person name="Bloem J."/>
            <person name="Labutti K."/>
            <person name="Salamov A."/>
            <person name="Andreopoulos B."/>
            <person name="Baker S."/>
            <person name="Barry K."/>
            <person name="Bills G."/>
            <person name="Bluhm B."/>
            <person name="Cannon C."/>
            <person name="Castanera R."/>
            <person name="Culley D."/>
            <person name="Daum C."/>
            <person name="Ezra D."/>
            <person name="Gonzalez J."/>
            <person name="Henrissat B."/>
            <person name="Kuo A."/>
            <person name="Liang C."/>
            <person name="Lipzen A."/>
            <person name="Lutzoni F."/>
            <person name="Magnuson J."/>
            <person name="Mondo S."/>
            <person name="Nolan M."/>
            <person name="Ohm R."/>
            <person name="Pangilinan J."/>
            <person name="Park H.-J."/>
            <person name="Ramirez L."/>
            <person name="Alfaro M."/>
            <person name="Sun H."/>
            <person name="Tritt A."/>
            <person name="Yoshinaga Y."/>
            <person name="Zwiers L.-H."/>
            <person name="Turgeon B."/>
            <person name="Goodwin S."/>
            <person name="Spatafora J."/>
            <person name="Crous P."/>
            <person name="Grigoriev I."/>
        </authorList>
    </citation>
    <scope>NUCLEOTIDE SEQUENCE</scope>
    <source>
        <strain evidence="4">CBS 627.86</strain>
    </source>
</reference>
<dbReference type="PRINTS" id="PR00081">
    <property type="entry name" value="GDHRDH"/>
</dbReference>